<sequence>MMEKRATAGFMVARSSGMMLAVDVLACIRTNNPSELRPA</sequence>
<accession>A0A1M6YBW2</accession>
<keyword evidence="2" id="KW-1185">Reference proteome</keyword>
<organism evidence="1 2">
    <name type="scientific">Halomonas caseinilytica</name>
    <dbReference type="NCBI Taxonomy" id="438744"/>
    <lineage>
        <taxon>Bacteria</taxon>
        <taxon>Pseudomonadati</taxon>
        <taxon>Pseudomonadota</taxon>
        <taxon>Gammaproteobacteria</taxon>
        <taxon>Oceanospirillales</taxon>
        <taxon>Halomonadaceae</taxon>
        <taxon>Halomonas</taxon>
    </lineage>
</organism>
<gene>
    <name evidence="1" type="ORF">SAMN05192556_108125</name>
</gene>
<dbReference type="AlphaFoldDB" id="A0A1M6YBW2"/>
<evidence type="ECO:0000313" key="1">
    <source>
        <dbReference type="EMBL" id="SHL15670.1"/>
    </source>
</evidence>
<name>A0A1M6YBW2_9GAMM</name>
<reference evidence="2" key="1">
    <citation type="submission" date="2016-11" db="EMBL/GenBank/DDBJ databases">
        <authorList>
            <person name="Varghese N."/>
            <person name="Submissions S."/>
        </authorList>
    </citation>
    <scope>NUCLEOTIDE SEQUENCE [LARGE SCALE GENOMIC DNA]</scope>
    <source>
        <strain evidence="2">ALO Sharm</strain>
    </source>
</reference>
<dbReference type="Proteomes" id="UP000184248">
    <property type="component" value="Unassembled WGS sequence"/>
</dbReference>
<protein>
    <submittedName>
        <fullName evidence="1">Uncharacterized protein</fullName>
    </submittedName>
</protein>
<evidence type="ECO:0000313" key="2">
    <source>
        <dbReference type="Proteomes" id="UP000184248"/>
    </source>
</evidence>
<dbReference type="EMBL" id="FRAL01000008">
    <property type="protein sequence ID" value="SHL15670.1"/>
    <property type="molecule type" value="Genomic_DNA"/>
</dbReference>
<proteinExistence type="predicted"/>